<gene>
    <name evidence="2" type="ORF">C1752_00487</name>
</gene>
<protein>
    <recommendedName>
        <fullName evidence="4">DUF4359 domain-containing protein</fullName>
    </recommendedName>
</protein>
<organism evidence="2 3">
    <name type="scientific">Acaryochloris thomasi RCC1774</name>
    <dbReference type="NCBI Taxonomy" id="1764569"/>
    <lineage>
        <taxon>Bacteria</taxon>
        <taxon>Bacillati</taxon>
        <taxon>Cyanobacteriota</taxon>
        <taxon>Cyanophyceae</taxon>
        <taxon>Acaryochloridales</taxon>
        <taxon>Acaryochloridaceae</taxon>
        <taxon>Acaryochloris</taxon>
        <taxon>Acaryochloris thomasi</taxon>
    </lineage>
</organism>
<dbReference type="AlphaFoldDB" id="A0A2W1JQ18"/>
<feature type="region of interest" description="Disordered" evidence="1">
    <location>
        <begin position="130"/>
        <end position="149"/>
    </location>
</feature>
<evidence type="ECO:0008006" key="4">
    <source>
        <dbReference type="Google" id="ProtNLM"/>
    </source>
</evidence>
<comment type="caution">
    <text evidence="2">The sequence shown here is derived from an EMBL/GenBank/DDBJ whole genome shotgun (WGS) entry which is preliminary data.</text>
</comment>
<accession>A0A2W1JQ18</accession>
<name>A0A2W1JQ18_9CYAN</name>
<evidence type="ECO:0000313" key="3">
    <source>
        <dbReference type="Proteomes" id="UP000248857"/>
    </source>
</evidence>
<dbReference type="InterPro" id="IPR025578">
    <property type="entry name" value="DUF4359"/>
</dbReference>
<dbReference type="Pfam" id="PF14271">
    <property type="entry name" value="DUF4359"/>
    <property type="match status" value="1"/>
</dbReference>
<evidence type="ECO:0000256" key="1">
    <source>
        <dbReference type="SAM" id="MobiDB-lite"/>
    </source>
</evidence>
<sequence length="149" mass="16414">MAAIATKSIQYLSAVVVTGMSALLVLSNPGESAYSEFATQQTVDLLLRDICQANQQQSDVLEKLWGNSCKTLSVDSAADIQQFVTYNTQRQNLWLFSLYTTELPLHSLKVLGIANQFVVLSFTGSQNLNSGRPLPENAPLRTARPLHDR</sequence>
<dbReference type="Proteomes" id="UP000248857">
    <property type="component" value="Unassembled WGS sequence"/>
</dbReference>
<evidence type="ECO:0000313" key="2">
    <source>
        <dbReference type="EMBL" id="PZD75399.1"/>
    </source>
</evidence>
<dbReference type="EMBL" id="PQWO01000001">
    <property type="protein sequence ID" value="PZD75399.1"/>
    <property type="molecule type" value="Genomic_DNA"/>
</dbReference>
<reference evidence="2 3" key="1">
    <citation type="journal article" date="2018" name="Sci. Rep.">
        <title>A novel species of the marine cyanobacterium Acaryochloris with a unique pigment content and lifestyle.</title>
        <authorList>
            <person name="Partensky F."/>
            <person name="Six C."/>
            <person name="Ratin M."/>
            <person name="Garczarek L."/>
            <person name="Vaulot D."/>
            <person name="Probert I."/>
            <person name="Calteau A."/>
            <person name="Gourvil P."/>
            <person name="Marie D."/>
            <person name="Grebert T."/>
            <person name="Bouchier C."/>
            <person name="Le Panse S."/>
            <person name="Gachenot M."/>
            <person name="Rodriguez F."/>
            <person name="Garrido J.L."/>
        </authorList>
    </citation>
    <scope>NUCLEOTIDE SEQUENCE [LARGE SCALE GENOMIC DNA]</scope>
    <source>
        <strain evidence="2 3">RCC1774</strain>
    </source>
</reference>
<proteinExistence type="predicted"/>
<keyword evidence="3" id="KW-1185">Reference proteome</keyword>